<feature type="region of interest" description="Disordered" evidence="1">
    <location>
        <begin position="939"/>
        <end position="962"/>
    </location>
</feature>
<feature type="compositionally biased region" description="Polar residues" evidence="1">
    <location>
        <begin position="743"/>
        <end position="753"/>
    </location>
</feature>
<keyword evidence="2" id="KW-1133">Transmembrane helix</keyword>
<comment type="caution">
    <text evidence="4">The sequence shown here is derived from an EMBL/GenBank/DDBJ whole genome shotgun (WGS) entry which is preliminary data.</text>
</comment>
<feature type="compositionally biased region" description="Polar residues" evidence="1">
    <location>
        <begin position="1113"/>
        <end position="1128"/>
    </location>
</feature>
<feature type="compositionally biased region" description="Basic and acidic residues" evidence="1">
    <location>
        <begin position="512"/>
        <end position="521"/>
    </location>
</feature>
<protein>
    <submittedName>
        <fullName evidence="4">Unnamed protein product</fullName>
    </submittedName>
</protein>
<sequence>MRRLLVWAAVAMALLATGNSAASNFVAKPFPTKRKNTSRSWVLAGDLVGNEEPALPKPGGNLRGSDAEAATLAYTDKASEKETTATYSANQKTVSPPSASYGEKTTTAPATAPPTATTVAGKTSSSPYSPTNAVKEDGVVSNEIVAWGGSTYKTPSYPSTEGFTRPREPAEKAGSGLFGVATKTDSSPASIVDKAVVSDNTNAEVRVSDLYGETTAAPQFPAPTTDVVKQTVSVSNEIDPWGSTTSKPSSHSNTNAPAPRSEKNMDNSRTTYEPTSIGYNAKATIPSSASYNTEDAAPQASTSLTDAAKQVAAVPSENAVRVGSTRSYSSTGAPALPPVPRTETDAGHVSDASAKSPAASYNTNTELQSDALNGEKTVAQQVTAQSSTTATGGLTSSYPHNDIYTDSGESRAPFSATARASDKTYDGKESSESATVIAEMYGEGIADAQNYEPRSDLNTAVLRPRETSTDRDEKDAEYAEAFEDDSYASPIRSTEQHITGGPTDSNWHLRQKSFDGSHEEVAAASSYSSNPEVSSSSDEKDSSLSSSESISASHDQHQTSVEENSSYRERVNSSEFDGKRGGRAVENEAPTSYRYPTNEEPMATTKERSGGNEYDATEKTTVSNPVYDSPVIPWNDGKPQFVSDYATEPPTTATYHSEIATYLDEKKDVRHQNYGQLLDNVVLWKESHSLIQRVLQAEDGDSPVEAEVDNPTPQPTESSTEQPTDKPTEHPVEPYTEPPADMSTEQPAKTSTEPPAEASTERPAESSIEQPADKPTEHPVESSTEQPAESSTEQPAESSTEQPAESSTEQPADKPTEQPADTSTEQPADKPTEQPADTPTEQSGDTPTEKPADTPTEQSAETSTEQPADTSTEQPADASTEQPADASTEQPEDKSSDKEQSVRQQGSQPGNDTEVGDDDGVMHTMTVVDENVRWDQDYCNPCDVPTQPPTISPLYPRKDDDYKQQLPNITDEYKSWDNVKEEPVYVATKPPKKKALKPPRKELIHCTKIIGEYGESYECDMNTQPPTGAPTETPSETPTAVTEPPTETPAPEPPTESEPPYEPTPYPGVRDSTTPPSPPTPAPTKPGDVTPAPTKPREPTPAPTKPGEPTPAPTTGNDEYSTPVSTTKGKPIFPAGTKASTSKNSTTSVTTTTPTTSTNTASTDNTAYGTSGTTGGSADNVVGATTSEGNSNGSSEALSGGAIAGIVIACVVFAAIVVGAVLYRQRSIARQREENLFADLTAAGGRGLETDYAAM</sequence>
<feature type="region of interest" description="Disordered" evidence="1">
    <location>
        <begin position="312"/>
        <end position="362"/>
    </location>
</feature>
<proteinExistence type="predicted"/>
<feature type="region of interest" description="Disordered" evidence="1">
    <location>
        <begin position="696"/>
        <end position="924"/>
    </location>
</feature>
<feature type="compositionally biased region" description="Low complexity" evidence="1">
    <location>
        <begin position="1137"/>
        <end position="1171"/>
    </location>
</feature>
<feature type="compositionally biased region" description="Basic and acidic residues" evidence="1">
    <location>
        <begin position="463"/>
        <end position="477"/>
    </location>
</feature>
<feature type="compositionally biased region" description="Pro residues" evidence="1">
    <location>
        <begin position="1046"/>
        <end position="1066"/>
    </location>
</feature>
<keyword evidence="2" id="KW-0812">Transmembrane</keyword>
<dbReference type="OrthoDB" id="129952at2759"/>
<feature type="compositionally biased region" description="Polar residues" evidence="1">
    <location>
        <begin position="491"/>
        <end position="508"/>
    </location>
</feature>
<evidence type="ECO:0000256" key="3">
    <source>
        <dbReference type="SAM" id="SignalP"/>
    </source>
</evidence>
<feature type="compositionally biased region" description="Basic and acidic residues" evidence="1">
    <location>
        <begin position="771"/>
        <end position="780"/>
    </location>
</feature>
<feature type="transmembrane region" description="Helical" evidence="2">
    <location>
        <begin position="1202"/>
        <end position="1223"/>
    </location>
</feature>
<feature type="compositionally biased region" description="Polar residues" evidence="1">
    <location>
        <begin position="84"/>
        <end position="98"/>
    </location>
</feature>
<feature type="compositionally biased region" description="Basic and acidic residues" evidence="1">
    <location>
        <begin position="891"/>
        <end position="901"/>
    </location>
</feature>
<evidence type="ECO:0000256" key="2">
    <source>
        <dbReference type="SAM" id="Phobius"/>
    </source>
</evidence>
<gene>
    <name evidence="4" type="ORF">Pfra01_001180700</name>
</gene>
<keyword evidence="3" id="KW-0732">Signal</keyword>
<feature type="region of interest" description="Disordered" evidence="1">
    <location>
        <begin position="445"/>
        <end position="617"/>
    </location>
</feature>
<keyword evidence="5" id="KW-1185">Reference proteome</keyword>
<feature type="region of interest" description="Disordered" evidence="1">
    <location>
        <begin position="238"/>
        <end position="274"/>
    </location>
</feature>
<feature type="compositionally biased region" description="Low complexity" evidence="1">
    <location>
        <begin position="378"/>
        <end position="397"/>
    </location>
</feature>
<feature type="region of interest" description="Disordered" evidence="1">
    <location>
        <begin position="1017"/>
        <end position="1177"/>
    </location>
</feature>
<feature type="compositionally biased region" description="Low complexity" evidence="1">
    <location>
        <begin position="1025"/>
        <end position="1045"/>
    </location>
</feature>
<dbReference type="EMBL" id="BSXT01001176">
    <property type="protein sequence ID" value="GMF39567.1"/>
    <property type="molecule type" value="Genomic_DNA"/>
</dbReference>
<feature type="signal peptide" evidence="3">
    <location>
        <begin position="1"/>
        <end position="22"/>
    </location>
</feature>
<organism evidence="4 5">
    <name type="scientific">Phytophthora fragariaefolia</name>
    <dbReference type="NCBI Taxonomy" id="1490495"/>
    <lineage>
        <taxon>Eukaryota</taxon>
        <taxon>Sar</taxon>
        <taxon>Stramenopiles</taxon>
        <taxon>Oomycota</taxon>
        <taxon>Peronosporomycetes</taxon>
        <taxon>Peronosporales</taxon>
        <taxon>Peronosporaceae</taxon>
        <taxon>Phytophthora</taxon>
    </lineage>
</organism>
<keyword evidence="2" id="KW-0472">Membrane</keyword>
<feature type="region of interest" description="Disordered" evidence="1">
    <location>
        <begin position="378"/>
        <end position="432"/>
    </location>
</feature>
<dbReference type="PANTHER" id="PTHR36489:SF2">
    <property type="entry name" value="APPLE DOMAIN-CONTAINING PROTEIN"/>
    <property type="match status" value="1"/>
</dbReference>
<feature type="compositionally biased region" description="Basic and acidic residues" evidence="1">
    <location>
        <begin position="420"/>
        <end position="431"/>
    </location>
</feature>
<evidence type="ECO:0000313" key="4">
    <source>
        <dbReference type="EMBL" id="GMF39567.1"/>
    </source>
</evidence>
<evidence type="ECO:0000313" key="5">
    <source>
        <dbReference type="Proteomes" id="UP001165121"/>
    </source>
</evidence>
<feature type="compositionally biased region" description="Basic and acidic residues" evidence="1">
    <location>
        <begin position="723"/>
        <end position="732"/>
    </location>
</feature>
<feature type="compositionally biased region" description="Polar residues" evidence="1">
    <location>
        <begin position="120"/>
        <end position="132"/>
    </location>
</feature>
<feature type="compositionally biased region" description="Polar residues" evidence="1">
    <location>
        <begin position="238"/>
        <end position="256"/>
    </location>
</feature>
<feature type="compositionally biased region" description="Polar residues" evidence="1">
    <location>
        <begin position="835"/>
        <end position="846"/>
    </location>
</feature>
<feature type="compositionally biased region" description="Acidic residues" evidence="1">
    <location>
        <begin position="698"/>
        <end position="708"/>
    </location>
</feature>
<feature type="compositionally biased region" description="Basic and acidic residues" evidence="1">
    <location>
        <begin position="565"/>
        <end position="586"/>
    </location>
</feature>
<feature type="compositionally biased region" description="Low complexity" evidence="1">
    <location>
        <begin position="105"/>
        <end position="118"/>
    </location>
</feature>
<feature type="compositionally biased region" description="Polar residues" evidence="1">
    <location>
        <begin position="781"/>
        <end position="810"/>
    </location>
</feature>
<dbReference type="Proteomes" id="UP001165121">
    <property type="component" value="Unassembled WGS sequence"/>
</dbReference>
<feature type="compositionally biased region" description="Polar residues" evidence="1">
    <location>
        <begin position="902"/>
        <end position="911"/>
    </location>
</feature>
<dbReference type="PANTHER" id="PTHR36489">
    <property type="entry name" value="PROTEIN-COUPLED RECEPTOR GPR1, PUTATIVE-RELATED"/>
    <property type="match status" value="1"/>
</dbReference>
<feature type="compositionally biased region" description="Low complexity" evidence="1">
    <location>
        <begin position="525"/>
        <end position="536"/>
    </location>
</feature>
<dbReference type="AlphaFoldDB" id="A0A9W7CT99"/>
<feature type="compositionally biased region" description="Low complexity" evidence="1">
    <location>
        <begin position="543"/>
        <end position="553"/>
    </location>
</feature>
<evidence type="ECO:0000256" key="1">
    <source>
        <dbReference type="SAM" id="MobiDB-lite"/>
    </source>
</evidence>
<name>A0A9W7CT99_9STRA</name>
<feature type="region of interest" description="Disordered" evidence="1">
    <location>
        <begin position="77"/>
        <end position="134"/>
    </location>
</feature>
<feature type="compositionally biased region" description="Polar residues" evidence="1">
    <location>
        <begin position="855"/>
        <end position="889"/>
    </location>
</feature>
<feature type="compositionally biased region" description="Pro residues" evidence="1">
    <location>
        <begin position="1099"/>
        <end position="1112"/>
    </location>
</feature>
<feature type="compositionally biased region" description="Pro residues" evidence="1">
    <location>
        <begin position="1075"/>
        <end position="1084"/>
    </location>
</feature>
<accession>A0A9W7CT99</accession>
<reference evidence="4" key="1">
    <citation type="submission" date="2023-04" db="EMBL/GenBank/DDBJ databases">
        <title>Phytophthora fragariaefolia NBRC 109709.</title>
        <authorList>
            <person name="Ichikawa N."/>
            <person name="Sato H."/>
            <person name="Tonouchi N."/>
        </authorList>
    </citation>
    <scope>NUCLEOTIDE SEQUENCE</scope>
    <source>
        <strain evidence="4">NBRC 109709</strain>
    </source>
</reference>
<feature type="chain" id="PRO_5040726435" evidence="3">
    <location>
        <begin position="23"/>
        <end position="1255"/>
    </location>
</feature>